<dbReference type="Gene3D" id="2.40.50.1020">
    <property type="entry name" value="LytTr DNA-binding domain"/>
    <property type="match status" value="1"/>
</dbReference>
<keyword evidence="4" id="KW-0238">DNA-binding</keyword>
<dbReference type="GO" id="GO:0000156">
    <property type="term" value="F:phosphorelay response regulator activity"/>
    <property type="evidence" value="ECO:0007669"/>
    <property type="project" value="InterPro"/>
</dbReference>
<reference evidence="4 5" key="1">
    <citation type="submission" date="2018-09" db="EMBL/GenBank/DDBJ databases">
        <title>Hymenobacter medium sp. nov., isolated from R2A medium.</title>
        <authorList>
            <person name="Yingchao G."/>
        </authorList>
    </citation>
    <scope>NUCLEOTIDE SEQUENCE [LARGE SCALE GENOMIC DNA]</scope>
    <source>
        <strain evidence="5">sh-6</strain>
    </source>
</reference>
<feature type="domain" description="Response regulatory" evidence="2">
    <location>
        <begin position="4"/>
        <end position="122"/>
    </location>
</feature>
<dbReference type="PANTHER" id="PTHR37299:SF1">
    <property type="entry name" value="STAGE 0 SPORULATION PROTEIN A HOMOLOG"/>
    <property type="match status" value="1"/>
</dbReference>
<accession>A0A3B7RDE7</accession>
<dbReference type="SUPFAM" id="SSF52172">
    <property type="entry name" value="CheY-like"/>
    <property type="match status" value="1"/>
</dbReference>
<dbReference type="Proteomes" id="UP000262802">
    <property type="component" value="Chromosome"/>
</dbReference>
<dbReference type="SMART" id="SM00850">
    <property type="entry name" value="LytTR"/>
    <property type="match status" value="1"/>
</dbReference>
<dbReference type="InterPro" id="IPR011006">
    <property type="entry name" value="CheY-like_superfamily"/>
</dbReference>
<sequence>MMLTCYAVDDEPLALQTVCEFIAQTPGLTLAGKFSSALQVLRALQQAEQPVDVLFLDIQMPNLNGLELARVLASRGGAPGPRVVFTTAYSQFALESYQVEALDYLVKPFDYEDFLRAVHKAQAYYQLLRRPVPAPPPATPPAAPAGDYLYVKADYQLVRVVLDDITLIEGLDDYASIHRRSDARPLLTLTTLKALEEKLPAQRFMRVHRSYIVGLNHISSVGRGTIQIGEQSIPVSERYRAAFDAYLDRWR</sequence>
<dbReference type="OrthoDB" id="1646880at2"/>
<evidence type="ECO:0000313" key="4">
    <source>
        <dbReference type="EMBL" id="AYA38921.1"/>
    </source>
</evidence>
<dbReference type="SMART" id="SM00448">
    <property type="entry name" value="REC"/>
    <property type="match status" value="1"/>
</dbReference>
<evidence type="ECO:0000256" key="1">
    <source>
        <dbReference type="PROSITE-ProRule" id="PRU00169"/>
    </source>
</evidence>
<gene>
    <name evidence="4" type="ORF">D3Y59_11965</name>
</gene>
<dbReference type="GO" id="GO:0003677">
    <property type="term" value="F:DNA binding"/>
    <property type="evidence" value="ECO:0007669"/>
    <property type="project" value="UniProtKB-KW"/>
</dbReference>
<evidence type="ECO:0000313" key="5">
    <source>
        <dbReference type="Proteomes" id="UP000262802"/>
    </source>
</evidence>
<name>A0A3B7RDE7_9BACT</name>
<dbReference type="EMBL" id="CP032317">
    <property type="protein sequence ID" value="AYA38921.1"/>
    <property type="molecule type" value="Genomic_DNA"/>
</dbReference>
<feature type="domain" description="HTH LytTR-type" evidence="3">
    <location>
        <begin position="149"/>
        <end position="249"/>
    </location>
</feature>
<evidence type="ECO:0000259" key="2">
    <source>
        <dbReference type="PROSITE" id="PS50110"/>
    </source>
</evidence>
<dbReference type="InterPro" id="IPR007492">
    <property type="entry name" value="LytTR_DNA-bd_dom"/>
</dbReference>
<proteinExistence type="predicted"/>
<dbReference type="Gene3D" id="3.40.50.2300">
    <property type="match status" value="1"/>
</dbReference>
<dbReference type="InterPro" id="IPR001789">
    <property type="entry name" value="Sig_transdc_resp-reg_receiver"/>
</dbReference>
<dbReference type="AlphaFoldDB" id="A0A3B7RDE7"/>
<dbReference type="Pfam" id="PF04397">
    <property type="entry name" value="LytTR"/>
    <property type="match status" value="1"/>
</dbReference>
<keyword evidence="5" id="KW-1185">Reference proteome</keyword>
<organism evidence="4 5">
    <name type="scientific">Hymenobacter oligotrophus</name>
    <dbReference type="NCBI Taxonomy" id="2319843"/>
    <lineage>
        <taxon>Bacteria</taxon>
        <taxon>Pseudomonadati</taxon>
        <taxon>Bacteroidota</taxon>
        <taxon>Cytophagia</taxon>
        <taxon>Cytophagales</taxon>
        <taxon>Hymenobacteraceae</taxon>
        <taxon>Hymenobacter</taxon>
    </lineage>
</organism>
<dbReference type="KEGG" id="hyh:D3Y59_11965"/>
<feature type="modified residue" description="4-aspartylphosphate" evidence="1">
    <location>
        <position position="57"/>
    </location>
</feature>
<dbReference type="PROSITE" id="PS50110">
    <property type="entry name" value="RESPONSE_REGULATORY"/>
    <property type="match status" value="1"/>
</dbReference>
<dbReference type="InterPro" id="IPR046947">
    <property type="entry name" value="LytR-like"/>
</dbReference>
<dbReference type="PROSITE" id="PS50930">
    <property type="entry name" value="HTH_LYTTR"/>
    <property type="match status" value="1"/>
</dbReference>
<evidence type="ECO:0000259" key="3">
    <source>
        <dbReference type="PROSITE" id="PS50930"/>
    </source>
</evidence>
<keyword evidence="1" id="KW-0597">Phosphoprotein</keyword>
<dbReference type="Pfam" id="PF00072">
    <property type="entry name" value="Response_reg"/>
    <property type="match status" value="1"/>
</dbReference>
<protein>
    <submittedName>
        <fullName evidence="4">DNA-binding response regulator</fullName>
    </submittedName>
</protein>
<dbReference type="PANTHER" id="PTHR37299">
    <property type="entry name" value="TRANSCRIPTIONAL REGULATOR-RELATED"/>
    <property type="match status" value="1"/>
</dbReference>